<feature type="domain" description="EGF-like" evidence="6">
    <location>
        <begin position="10"/>
        <end position="46"/>
    </location>
</feature>
<protein>
    <recommendedName>
        <fullName evidence="6">EGF-like domain-containing protein</fullName>
    </recommendedName>
</protein>
<dbReference type="PROSITE" id="PS00010">
    <property type="entry name" value="ASX_HYDROXYL"/>
    <property type="match status" value="1"/>
</dbReference>
<evidence type="ECO:0000313" key="7">
    <source>
        <dbReference type="EMBL" id="CAH3105491.1"/>
    </source>
</evidence>
<dbReference type="EMBL" id="CALNXK010000018">
    <property type="protein sequence ID" value="CAH3105491.1"/>
    <property type="molecule type" value="Genomic_DNA"/>
</dbReference>
<dbReference type="PRINTS" id="PR00010">
    <property type="entry name" value="EGFBLOOD"/>
</dbReference>
<dbReference type="PROSITE" id="PS00022">
    <property type="entry name" value="EGF_1"/>
    <property type="match status" value="1"/>
</dbReference>
<proteinExistence type="predicted"/>
<comment type="caution">
    <text evidence="7">The sequence shown here is derived from an EMBL/GenBank/DDBJ whole genome shotgun (WGS) entry which is preliminary data.</text>
</comment>
<dbReference type="PANTHER" id="PTHR12916">
    <property type="entry name" value="CYTOCHROME C OXIDASE POLYPEPTIDE VIC-2"/>
    <property type="match status" value="1"/>
</dbReference>
<sequence length="69" mass="7526">MSRYINFSQHIDDCADGPCENGGSCTDAVNDYNCSCVAGYTGKNCSIGKPILFKNHLQRHCIGQLTILN</sequence>
<dbReference type="Gene3D" id="2.10.25.10">
    <property type="entry name" value="Laminin"/>
    <property type="match status" value="1"/>
</dbReference>
<dbReference type="SUPFAM" id="SSF57196">
    <property type="entry name" value="EGF/Laminin"/>
    <property type="match status" value="1"/>
</dbReference>
<keyword evidence="1 5" id="KW-0245">EGF-like domain</keyword>
<dbReference type="InterPro" id="IPR000152">
    <property type="entry name" value="EGF-type_Asp/Asn_hydroxyl_site"/>
</dbReference>
<keyword evidence="3" id="KW-0677">Repeat</keyword>
<comment type="caution">
    <text evidence="5">Lacks conserved residue(s) required for the propagation of feature annotation.</text>
</comment>
<keyword evidence="4 5" id="KW-1015">Disulfide bond</keyword>
<dbReference type="PROSITE" id="PS01186">
    <property type="entry name" value="EGF_2"/>
    <property type="match status" value="1"/>
</dbReference>
<dbReference type="PANTHER" id="PTHR12916:SF4">
    <property type="entry name" value="UNINFLATABLE, ISOFORM C"/>
    <property type="match status" value="1"/>
</dbReference>
<evidence type="ECO:0000256" key="4">
    <source>
        <dbReference type="ARBA" id="ARBA00023157"/>
    </source>
</evidence>
<dbReference type="PROSITE" id="PS50026">
    <property type="entry name" value="EGF_3"/>
    <property type="match status" value="1"/>
</dbReference>
<dbReference type="InterPro" id="IPR001881">
    <property type="entry name" value="EGF-like_Ca-bd_dom"/>
</dbReference>
<evidence type="ECO:0000256" key="1">
    <source>
        <dbReference type="ARBA" id="ARBA00022536"/>
    </source>
</evidence>
<evidence type="ECO:0000256" key="5">
    <source>
        <dbReference type="PROSITE-ProRule" id="PRU00076"/>
    </source>
</evidence>
<organism evidence="7 8">
    <name type="scientific">Porites lobata</name>
    <dbReference type="NCBI Taxonomy" id="104759"/>
    <lineage>
        <taxon>Eukaryota</taxon>
        <taxon>Metazoa</taxon>
        <taxon>Cnidaria</taxon>
        <taxon>Anthozoa</taxon>
        <taxon>Hexacorallia</taxon>
        <taxon>Scleractinia</taxon>
        <taxon>Fungiina</taxon>
        <taxon>Poritidae</taxon>
        <taxon>Porites</taxon>
    </lineage>
</organism>
<dbReference type="Proteomes" id="UP001159405">
    <property type="component" value="Unassembled WGS sequence"/>
</dbReference>
<evidence type="ECO:0000256" key="3">
    <source>
        <dbReference type="ARBA" id="ARBA00022737"/>
    </source>
</evidence>
<evidence type="ECO:0000259" key="6">
    <source>
        <dbReference type="PROSITE" id="PS50026"/>
    </source>
</evidence>
<dbReference type="SMART" id="SM00179">
    <property type="entry name" value="EGF_CA"/>
    <property type="match status" value="1"/>
</dbReference>
<reference evidence="7 8" key="1">
    <citation type="submission" date="2022-05" db="EMBL/GenBank/DDBJ databases">
        <authorList>
            <consortium name="Genoscope - CEA"/>
            <person name="William W."/>
        </authorList>
    </citation>
    <scope>NUCLEOTIDE SEQUENCE [LARGE SCALE GENOMIC DNA]</scope>
</reference>
<evidence type="ECO:0000256" key="2">
    <source>
        <dbReference type="ARBA" id="ARBA00022729"/>
    </source>
</evidence>
<gene>
    <name evidence="7" type="ORF">PLOB_00013699</name>
</gene>
<dbReference type="Pfam" id="PF00008">
    <property type="entry name" value="EGF"/>
    <property type="match status" value="1"/>
</dbReference>
<keyword evidence="8" id="KW-1185">Reference proteome</keyword>
<dbReference type="SMART" id="SM00181">
    <property type="entry name" value="EGF"/>
    <property type="match status" value="1"/>
</dbReference>
<feature type="disulfide bond" evidence="5">
    <location>
        <begin position="36"/>
        <end position="45"/>
    </location>
</feature>
<name>A0ABN8NDP1_9CNID</name>
<accession>A0ABN8NDP1</accession>
<dbReference type="InterPro" id="IPR000742">
    <property type="entry name" value="EGF"/>
</dbReference>
<dbReference type="CDD" id="cd00054">
    <property type="entry name" value="EGF_CA"/>
    <property type="match status" value="1"/>
</dbReference>
<evidence type="ECO:0000313" key="8">
    <source>
        <dbReference type="Proteomes" id="UP001159405"/>
    </source>
</evidence>
<keyword evidence="2" id="KW-0732">Signal</keyword>